<dbReference type="AlphaFoldDB" id="A0A7J8XAP1"/>
<keyword evidence="2" id="KW-1185">Reference proteome</keyword>
<proteinExistence type="predicted"/>
<name>A0A7J8XAP1_GOSAI</name>
<evidence type="ECO:0000313" key="2">
    <source>
        <dbReference type="Proteomes" id="UP000593577"/>
    </source>
</evidence>
<dbReference type="EMBL" id="JABFAA010000006">
    <property type="protein sequence ID" value="MBA0683859.1"/>
    <property type="molecule type" value="Genomic_DNA"/>
</dbReference>
<sequence>MHHMLIRSWEVCVRHIPRAQNTVADFLAKIVNSELLRIHLLEEHLPLVKELLMTDSNLFTLN</sequence>
<reference evidence="1 2" key="1">
    <citation type="journal article" date="2019" name="Genome Biol. Evol.">
        <title>Insights into the evolution of the New World diploid cottons (Gossypium, subgenus Houzingenia) based on genome sequencing.</title>
        <authorList>
            <person name="Grover C.E."/>
            <person name="Arick M.A. 2nd"/>
            <person name="Thrash A."/>
            <person name="Conover J.L."/>
            <person name="Sanders W.S."/>
            <person name="Peterson D.G."/>
            <person name="Frelichowski J.E."/>
            <person name="Scheffler J.A."/>
            <person name="Scheffler B.E."/>
            <person name="Wendel J.F."/>
        </authorList>
    </citation>
    <scope>NUCLEOTIDE SEQUENCE [LARGE SCALE GENOMIC DNA]</scope>
    <source>
        <strain evidence="1">185</strain>
        <tissue evidence="1">Leaf</tissue>
    </source>
</reference>
<protein>
    <submittedName>
        <fullName evidence="1">Uncharacterized protein</fullName>
    </submittedName>
</protein>
<accession>A0A7J8XAP1</accession>
<dbReference type="Proteomes" id="UP000593577">
    <property type="component" value="Unassembled WGS sequence"/>
</dbReference>
<evidence type="ECO:0000313" key="1">
    <source>
        <dbReference type="EMBL" id="MBA0683859.1"/>
    </source>
</evidence>
<comment type="caution">
    <text evidence="1">The sequence shown here is derived from an EMBL/GenBank/DDBJ whole genome shotgun (WGS) entry which is preliminary data.</text>
</comment>
<gene>
    <name evidence="1" type="ORF">Goari_025486</name>
</gene>
<organism evidence="1 2">
    <name type="scientific">Gossypium aridum</name>
    <name type="common">American cotton</name>
    <name type="synonym">Erioxylum aridum</name>
    <dbReference type="NCBI Taxonomy" id="34290"/>
    <lineage>
        <taxon>Eukaryota</taxon>
        <taxon>Viridiplantae</taxon>
        <taxon>Streptophyta</taxon>
        <taxon>Embryophyta</taxon>
        <taxon>Tracheophyta</taxon>
        <taxon>Spermatophyta</taxon>
        <taxon>Magnoliopsida</taxon>
        <taxon>eudicotyledons</taxon>
        <taxon>Gunneridae</taxon>
        <taxon>Pentapetalae</taxon>
        <taxon>rosids</taxon>
        <taxon>malvids</taxon>
        <taxon>Malvales</taxon>
        <taxon>Malvaceae</taxon>
        <taxon>Malvoideae</taxon>
        <taxon>Gossypium</taxon>
    </lineage>
</organism>